<accession>A0A8S9G2R8</accession>
<dbReference type="Proteomes" id="UP000712281">
    <property type="component" value="Unassembled WGS sequence"/>
</dbReference>
<gene>
    <name evidence="1" type="ORF">F2Q68_00028846</name>
</gene>
<organism evidence="1 2">
    <name type="scientific">Brassica cretica</name>
    <name type="common">Mustard</name>
    <dbReference type="NCBI Taxonomy" id="69181"/>
    <lineage>
        <taxon>Eukaryota</taxon>
        <taxon>Viridiplantae</taxon>
        <taxon>Streptophyta</taxon>
        <taxon>Embryophyta</taxon>
        <taxon>Tracheophyta</taxon>
        <taxon>Spermatophyta</taxon>
        <taxon>Magnoliopsida</taxon>
        <taxon>eudicotyledons</taxon>
        <taxon>Gunneridae</taxon>
        <taxon>Pentapetalae</taxon>
        <taxon>rosids</taxon>
        <taxon>malvids</taxon>
        <taxon>Brassicales</taxon>
        <taxon>Brassicaceae</taxon>
        <taxon>Brassiceae</taxon>
        <taxon>Brassica</taxon>
    </lineage>
</organism>
<protein>
    <submittedName>
        <fullName evidence="1">Uncharacterized protein</fullName>
    </submittedName>
</protein>
<sequence length="83" mass="9634">MIERGTKKKTKELLSLLSASLSLLSDHETEEKRESVSYHTSRTSNLSKRRRVGRISYSAKKEDVWVHVYEQDVIVTGGWKRAR</sequence>
<dbReference type="EMBL" id="QGKW02002005">
    <property type="protein sequence ID" value="KAF2540180.1"/>
    <property type="molecule type" value="Genomic_DNA"/>
</dbReference>
<comment type="caution">
    <text evidence="1">The sequence shown here is derived from an EMBL/GenBank/DDBJ whole genome shotgun (WGS) entry which is preliminary data.</text>
</comment>
<evidence type="ECO:0000313" key="1">
    <source>
        <dbReference type="EMBL" id="KAF2540180.1"/>
    </source>
</evidence>
<name>A0A8S9G2R8_BRACR</name>
<proteinExistence type="predicted"/>
<reference evidence="1" key="1">
    <citation type="submission" date="2019-12" db="EMBL/GenBank/DDBJ databases">
        <title>Genome sequencing and annotation of Brassica cretica.</title>
        <authorList>
            <person name="Studholme D.J."/>
            <person name="Sarris P.F."/>
        </authorList>
    </citation>
    <scope>NUCLEOTIDE SEQUENCE</scope>
    <source>
        <strain evidence="1">PFS-001/15</strain>
        <tissue evidence="1">Leaf</tissue>
    </source>
</reference>
<evidence type="ECO:0000313" key="2">
    <source>
        <dbReference type="Proteomes" id="UP000712281"/>
    </source>
</evidence>
<dbReference type="AlphaFoldDB" id="A0A8S9G2R8"/>